<feature type="coiled-coil region" evidence="2">
    <location>
        <begin position="161"/>
        <end position="212"/>
    </location>
</feature>
<name>A0A8H5AU21_9AGAR</name>
<organism evidence="5 6">
    <name type="scientific">Psilocybe cf. subviscida</name>
    <dbReference type="NCBI Taxonomy" id="2480587"/>
    <lineage>
        <taxon>Eukaryota</taxon>
        <taxon>Fungi</taxon>
        <taxon>Dikarya</taxon>
        <taxon>Basidiomycota</taxon>
        <taxon>Agaricomycotina</taxon>
        <taxon>Agaricomycetes</taxon>
        <taxon>Agaricomycetidae</taxon>
        <taxon>Agaricales</taxon>
        <taxon>Agaricineae</taxon>
        <taxon>Strophariaceae</taxon>
        <taxon>Psilocybe</taxon>
    </lineage>
</organism>
<feature type="compositionally biased region" description="Polar residues" evidence="3">
    <location>
        <begin position="865"/>
        <end position="874"/>
    </location>
</feature>
<feature type="compositionally biased region" description="Pro residues" evidence="3">
    <location>
        <begin position="615"/>
        <end position="636"/>
    </location>
</feature>
<feature type="coiled-coil region" evidence="2">
    <location>
        <begin position="33"/>
        <end position="67"/>
    </location>
</feature>
<dbReference type="InterPro" id="IPR009449">
    <property type="entry name" value="Sec2_N"/>
</dbReference>
<feature type="compositionally biased region" description="Basic and acidic residues" evidence="3">
    <location>
        <begin position="949"/>
        <end position="960"/>
    </location>
</feature>
<dbReference type="AlphaFoldDB" id="A0A8H5AU21"/>
<feature type="region of interest" description="Disordered" evidence="3">
    <location>
        <begin position="1"/>
        <end position="24"/>
    </location>
</feature>
<dbReference type="PANTHER" id="PTHR14430:SF0">
    <property type="entry name" value="SEC2P DOMAIN-CONTAINING PROTEIN"/>
    <property type="match status" value="1"/>
</dbReference>
<keyword evidence="1 2" id="KW-0175">Coiled coil</keyword>
<feature type="compositionally biased region" description="Basic and acidic residues" evidence="3">
    <location>
        <begin position="907"/>
        <end position="922"/>
    </location>
</feature>
<evidence type="ECO:0000313" key="6">
    <source>
        <dbReference type="Proteomes" id="UP000567179"/>
    </source>
</evidence>
<feature type="compositionally biased region" description="Pro residues" evidence="3">
    <location>
        <begin position="651"/>
        <end position="660"/>
    </location>
</feature>
<evidence type="ECO:0000256" key="1">
    <source>
        <dbReference type="ARBA" id="ARBA00023054"/>
    </source>
</evidence>
<evidence type="ECO:0000256" key="3">
    <source>
        <dbReference type="SAM" id="MobiDB-lite"/>
    </source>
</evidence>
<feature type="compositionally biased region" description="Basic and acidic residues" evidence="3">
    <location>
        <begin position="998"/>
        <end position="1025"/>
    </location>
</feature>
<dbReference type="GO" id="GO:0006887">
    <property type="term" value="P:exocytosis"/>
    <property type="evidence" value="ECO:0007669"/>
    <property type="project" value="TreeGrafter"/>
</dbReference>
<feature type="compositionally biased region" description="Low complexity" evidence="3">
    <location>
        <begin position="561"/>
        <end position="576"/>
    </location>
</feature>
<keyword evidence="6" id="KW-1185">Reference proteome</keyword>
<dbReference type="SUPFAM" id="SSF144284">
    <property type="entry name" value="Sec2 N-terminal region"/>
    <property type="match status" value="1"/>
</dbReference>
<feature type="region of interest" description="Disordered" evidence="3">
    <location>
        <begin position="430"/>
        <end position="467"/>
    </location>
</feature>
<dbReference type="PANTHER" id="PTHR14430">
    <property type="entry name" value="RABIN3-RELATED"/>
    <property type="match status" value="1"/>
</dbReference>
<dbReference type="GO" id="GO:0005085">
    <property type="term" value="F:guanyl-nucleotide exchange factor activity"/>
    <property type="evidence" value="ECO:0007669"/>
    <property type="project" value="InterPro"/>
</dbReference>
<dbReference type="Pfam" id="PF06428">
    <property type="entry name" value="Sec2p"/>
    <property type="match status" value="1"/>
</dbReference>
<feature type="region of interest" description="Disordered" evidence="3">
    <location>
        <begin position="831"/>
        <end position="1025"/>
    </location>
</feature>
<proteinExistence type="predicted"/>
<feature type="compositionally biased region" description="Basic residues" evidence="3">
    <location>
        <begin position="721"/>
        <end position="730"/>
    </location>
</feature>
<feature type="region of interest" description="Disordered" evidence="3">
    <location>
        <begin position="506"/>
        <end position="534"/>
    </location>
</feature>
<evidence type="ECO:0000313" key="5">
    <source>
        <dbReference type="EMBL" id="KAF5310997.1"/>
    </source>
</evidence>
<dbReference type="InterPro" id="IPR040351">
    <property type="entry name" value="RAB3IL/RAB3IP/Sec2"/>
</dbReference>
<sequence length="1061" mass="112795">MAEENGHVDAAPSAKQRRMSTRSVDKDAQEMVIDSLRAQVQDLFSQVSQLNNKLVKSYDRVSDLEDDLHVAAANVRTSSLKISQLELERTQHLSALNTGLLVEKSHVTTELNRLMEKATEEAAQRGQAESARMAIEKDLDDLSATLFGQANSMVAEARFDRHLSERKVEEAEGALKTAEEAVQVMQAQMQAMLAEREEAEKKTREMEQLMGKGKWVQRGDSNYVLPPLRLLSTHSPYTEYQAFVAHLRVLHPSTSAPPAMSTLLPLPFLARLLTEDTEPTVRLDLAPSLNWLSRRSVLTAIYSGQLTIEPVSAASLFTEAMNQPSSTVAGMNSTHDNISCALCGLALFATSSPATSPMRPSLTSLSQASWAAGSFFKKTSSTGSVNGMSSPAHRSSVGDNLNAQVFIFRLASLPSTSIPSLPISSLPIPSLTKSSSQSNGPIPSYSNASTSHINGASHSQSVSPSNQPSTIYPLCMTGWCLNRLRATCTLWAFVRAGILDKVWEEELPPPPPPPSIPVTNNDTQKPPVPPRKRGLWGIASALGERAASWSGDETKDKAVKAAASTATTTTTTTSSSNLPPAPPHHPDLNQAAPTPRRLPPPLPPTSSLSKNTELPPTPPPAAGTPAPPVGAPPPLPRRSEVRTRTATATPEPAPTPPPLPARSNVDGSDGTATPITDAPVTSSVPTAQSPATSTPSRVASPAPISIPARRSIDHPTLPARSPRRSSHIRTHSAASITIGRPNTPANVPLPDSRPGTPNIPSRAASPAIVLHGAGGAAPPPIPRRAAARTRVMSVADEVGSRPQTPSGSDRGAEAQAAVPVVAAEAKPAVEAAEPVAAEQEQAAPPVDVVPKPVGDSEAPAAVTDSLLQVSSPSGESELEKFLTPGDVGVNPLDSTKPVENSALNGETKPESETVKHEEKHDTQAIVQADHSTAPDAEVTPEIAAPPSGDADKDVVNEDAAHLNGEQTKAQADAPVAEDAPAQANPDSTTAAAKQAVLDSEHIDKQREEEEERGRQAREKEEKEEKYKVGYVGDVTWEEKAWREIVRLREDMFWARIGGFRD</sequence>
<reference evidence="5 6" key="1">
    <citation type="journal article" date="2020" name="ISME J.">
        <title>Uncovering the hidden diversity of litter-decomposition mechanisms in mushroom-forming fungi.</title>
        <authorList>
            <person name="Floudas D."/>
            <person name="Bentzer J."/>
            <person name="Ahren D."/>
            <person name="Johansson T."/>
            <person name="Persson P."/>
            <person name="Tunlid A."/>
        </authorList>
    </citation>
    <scope>NUCLEOTIDE SEQUENCE [LARGE SCALE GENOMIC DNA]</scope>
    <source>
        <strain evidence="5 6">CBS 101986</strain>
    </source>
</reference>
<dbReference type="Gene3D" id="6.10.140.910">
    <property type="match status" value="1"/>
</dbReference>
<feature type="region of interest" description="Disordered" evidence="3">
    <location>
        <begin position="546"/>
        <end position="817"/>
    </location>
</feature>
<evidence type="ECO:0000259" key="4">
    <source>
        <dbReference type="Pfam" id="PF06428"/>
    </source>
</evidence>
<feature type="domain" description="GDP/GTP exchange factor Sec2 N-terminal" evidence="4">
    <location>
        <begin position="62"/>
        <end position="190"/>
    </location>
</feature>
<comment type="caution">
    <text evidence="5">The sequence shown here is derived from an EMBL/GenBank/DDBJ whole genome shotgun (WGS) entry which is preliminary data.</text>
</comment>
<gene>
    <name evidence="5" type="ORF">D9619_007923</name>
</gene>
<dbReference type="OrthoDB" id="1748564at2759"/>
<dbReference type="EMBL" id="JAACJJ010000057">
    <property type="protein sequence ID" value="KAF5310997.1"/>
    <property type="molecule type" value="Genomic_DNA"/>
</dbReference>
<dbReference type="GO" id="GO:0070319">
    <property type="term" value="C:Golgi to plasma membrane transport vesicle"/>
    <property type="evidence" value="ECO:0007669"/>
    <property type="project" value="TreeGrafter"/>
</dbReference>
<dbReference type="Proteomes" id="UP000567179">
    <property type="component" value="Unassembled WGS sequence"/>
</dbReference>
<feature type="compositionally biased region" description="Polar residues" evidence="3">
    <location>
        <begin position="670"/>
        <end position="697"/>
    </location>
</feature>
<accession>A0A8H5AU21</accession>
<evidence type="ECO:0000256" key="2">
    <source>
        <dbReference type="SAM" id="Coils"/>
    </source>
</evidence>
<feature type="compositionally biased region" description="Polar residues" evidence="3">
    <location>
        <begin position="437"/>
        <end position="467"/>
    </location>
</feature>
<dbReference type="GO" id="GO:0051286">
    <property type="term" value="C:cell tip"/>
    <property type="evidence" value="ECO:0007669"/>
    <property type="project" value="TreeGrafter"/>
</dbReference>
<dbReference type="CDD" id="cd21044">
    <property type="entry name" value="Rab11BD_RAB3IP_like"/>
    <property type="match status" value="1"/>
</dbReference>
<feature type="compositionally biased region" description="Low complexity" evidence="3">
    <location>
        <begin position="831"/>
        <end position="853"/>
    </location>
</feature>
<protein>
    <recommendedName>
        <fullName evidence="4">GDP/GTP exchange factor Sec2 N-terminal domain-containing protein</fullName>
    </recommendedName>
</protein>